<keyword evidence="3 4" id="KW-0326">Glycosidase</keyword>
<dbReference type="InterPro" id="IPR022790">
    <property type="entry name" value="GH26_dom"/>
</dbReference>
<dbReference type="PANTHER" id="PTHR40079:SF4">
    <property type="entry name" value="GH26 DOMAIN-CONTAINING PROTEIN-RELATED"/>
    <property type="match status" value="1"/>
</dbReference>
<feature type="region of interest" description="Disordered" evidence="5">
    <location>
        <begin position="338"/>
        <end position="361"/>
    </location>
</feature>
<feature type="active site" description="Proton donor" evidence="4">
    <location>
        <position position="549"/>
    </location>
</feature>
<evidence type="ECO:0000313" key="9">
    <source>
        <dbReference type="Proteomes" id="UP000318582"/>
    </source>
</evidence>
<name>A0A507EBQ6_9FUNG</name>
<keyword evidence="2 4" id="KW-0378">Hydrolase</keyword>
<evidence type="ECO:0000256" key="2">
    <source>
        <dbReference type="ARBA" id="ARBA00022801"/>
    </source>
</evidence>
<dbReference type="Gene3D" id="3.20.20.80">
    <property type="entry name" value="Glycosidases"/>
    <property type="match status" value="1"/>
</dbReference>
<feature type="region of interest" description="Disordered" evidence="5">
    <location>
        <begin position="224"/>
        <end position="293"/>
    </location>
</feature>
<dbReference type="SUPFAM" id="SSF51445">
    <property type="entry name" value="(Trans)glycosidases"/>
    <property type="match status" value="1"/>
</dbReference>
<feature type="domain" description="GH26" evidence="7">
    <location>
        <begin position="411"/>
        <end position="845"/>
    </location>
</feature>
<dbReference type="AlphaFoldDB" id="A0A507EBQ6"/>
<evidence type="ECO:0000313" key="8">
    <source>
        <dbReference type="EMBL" id="TPX61503.1"/>
    </source>
</evidence>
<evidence type="ECO:0000256" key="6">
    <source>
        <dbReference type="SAM" id="Phobius"/>
    </source>
</evidence>
<proteinExistence type="inferred from homology"/>
<keyword evidence="6" id="KW-0472">Membrane</keyword>
<feature type="region of interest" description="Disordered" evidence="5">
    <location>
        <begin position="899"/>
        <end position="918"/>
    </location>
</feature>
<dbReference type="Proteomes" id="UP000318582">
    <property type="component" value="Unassembled WGS sequence"/>
</dbReference>
<dbReference type="InterPro" id="IPR000805">
    <property type="entry name" value="Glyco_hydro_26"/>
</dbReference>
<reference evidence="8 9" key="1">
    <citation type="journal article" date="2019" name="Sci. Rep.">
        <title>Comparative genomics of chytrid fungi reveal insights into the obligate biotrophic and pathogenic lifestyle of Synchytrium endobioticum.</title>
        <authorList>
            <person name="van de Vossenberg B.T.L.H."/>
            <person name="Warris S."/>
            <person name="Nguyen H.D.T."/>
            <person name="van Gent-Pelzer M.P.E."/>
            <person name="Joly D.L."/>
            <person name="van de Geest H.C."/>
            <person name="Bonants P.J.M."/>
            <person name="Smith D.S."/>
            <person name="Levesque C.A."/>
            <person name="van der Lee T.A.J."/>
        </authorList>
    </citation>
    <scope>NUCLEOTIDE SEQUENCE [LARGE SCALE GENOMIC DNA]</scope>
    <source>
        <strain evidence="8 9">CBS 809.83</strain>
    </source>
</reference>
<feature type="compositionally biased region" description="Pro residues" evidence="5">
    <location>
        <begin position="262"/>
        <end position="283"/>
    </location>
</feature>
<keyword evidence="9" id="KW-1185">Reference proteome</keyword>
<keyword evidence="6" id="KW-1133">Transmembrane helix</keyword>
<evidence type="ECO:0000256" key="3">
    <source>
        <dbReference type="ARBA" id="ARBA00023295"/>
    </source>
</evidence>
<comment type="similarity">
    <text evidence="1 4">Belongs to the glycosyl hydrolase 26 family.</text>
</comment>
<evidence type="ECO:0000256" key="1">
    <source>
        <dbReference type="ARBA" id="ARBA00007754"/>
    </source>
</evidence>
<feature type="active site" description="Nucleophile" evidence="4">
    <location>
        <position position="772"/>
    </location>
</feature>
<feature type="transmembrane region" description="Helical" evidence="6">
    <location>
        <begin position="91"/>
        <end position="109"/>
    </location>
</feature>
<evidence type="ECO:0000256" key="5">
    <source>
        <dbReference type="SAM" id="MobiDB-lite"/>
    </source>
</evidence>
<comment type="caution">
    <text evidence="8">The sequence shown here is derived from an EMBL/GenBank/DDBJ whole genome shotgun (WGS) entry which is preliminary data.</text>
</comment>
<evidence type="ECO:0000259" key="7">
    <source>
        <dbReference type="PROSITE" id="PS51764"/>
    </source>
</evidence>
<sequence length="918" mass="100365">MIGNYQHSSIIAASVFWFIYLGKDLETGWVRWLYFSEALAQVILSTSGFLHPDRDVFSYINHKRGAVNTLLSITLCSLTLLRVYALLSIPYSPLLLLVIPVLGYQLRGFSMDKLFRVMILANLVWGVKTRSLGVAAYSVNCWVCAGLDIGWWRLAGMLRLTWATPSAPIDAQIKHPQPPSSRRKLAARKANAVQPDILHVSQTNGTTGKHVVTLVRSNTRDSAISVSSFRRIPPPPSAPYSETPSLPPASTEAHPEIVITQPPVPAPPENPLIPHPDEPPPNGAPTDDQGFVKAPIPWRKTNMHSAWTVLTDDQGWGTAQEWNPQDPNSAATFSMQLVNPRTGRWTRRVGPPSSARPKQSRHSIRNRCLLITFAILTIAVVASIAIFYTVKSKQRVTFDPTAGPRGQLPAPPPGPPLPVLNMLDMNSTKSTNESASVYFGASIDWSQEDPQSFNKALGHNAAIIDGYFMISETLERVNNVNSSGFSHQIADYYNWTAGLVGGTGAIMGMTIMPYKGLENVTLQAMMQLGAKCAEINQVGIPIMLRFAPEMNGNWYPWGQNPSQFRTVFRQLATIVRNATSPAGGSSNTTADNSQRVARTAIVWAPAAAQGYPFFQRTNSTTSIRPNSTRWAEMDTNNDTFVNELDDPYLPFYPGDAYVDWIGITALFNTTLGRNATVATAMASSDSATLVPAINNATNASTTSPSATSSASAQIPTPLPATAPIDLNYNSLPPTSRDANGTNGTSFESIFASLRWSLYSFALKREKPIVVGETGIGYLNGPGVSRSPTELEVKSTWWNQVYNTTLLKKYPLIRAIVWYDYALPIPNTPLTLDYSISRNETIMTAFRNTTNSLPIGTLVYANETMVTANDAANTTALGLTNGPVPAGSHRVLPVVNSTENANTWKPRRTNSRRTQITRA</sequence>
<gene>
    <name evidence="8" type="ORF">PhCBS80983_g01072</name>
</gene>
<keyword evidence="6" id="KW-0812">Transmembrane</keyword>
<accession>A0A507EBQ6</accession>
<protein>
    <submittedName>
        <fullName evidence="8">Mannan endo-1,4-beta-mannosidase</fullName>
    </submittedName>
</protein>
<evidence type="ECO:0000256" key="4">
    <source>
        <dbReference type="PROSITE-ProRule" id="PRU01100"/>
    </source>
</evidence>
<dbReference type="PROSITE" id="PS51764">
    <property type="entry name" value="GH26"/>
    <property type="match status" value="1"/>
</dbReference>
<organism evidence="8 9">
    <name type="scientific">Powellomyces hirtus</name>
    <dbReference type="NCBI Taxonomy" id="109895"/>
    <lineage>
        <taxon>Eukaryota</taxon>
        <taxon>Fungi</taxon>
        <taxon>Fungi incertae sedis</taxon>
        <taxon>Chytridiomycota</taxon>
        <taxon>Chytridiomycota incertae sedis</taxon>
        <taxon>Chytridiomycetes</taxon>
        <taxon>Spizellomycetales</taxon>
        <taxon>Powellomycetaceae</taxon>
        <taxon>Powellomyces</taxon>
    </lineage>
</organism>
<dbReference type="GO" id="GO:0006080">
    <property type="term" value="P:substituted mannan metabolic process"/>
    <property type="evidence" value="ECO:0007669"/>
    <property type="project" value="InterPro"/>
</dbReference>
<dbReference type="Pfam" id="PF02156">
    <property type="entry name" value="Glyco_hydro_26"/>
    <property type="match status" value="1"/>
</dbReference>
<dbReference type="EMBL" id="QEAQ01000007">
    <property type="protein sequence ID" value="TPX61503.1"/>
    <property type="molecule type" value="Genomic_DNA"/>
</dbReference>
<dbReference type="PANTHER" id="PTHR40079">
    <property type="entry name" value="MANNAN ENDO-1,4-BETA-MANNOSIDASE E-RELATED"/>
    <property type="match status" value="1"/>
</dbReference>
<feature type="transmembrane region" description="Helical" evidence="6">
    <location>
        <begin position="368"/>
        <end position="390"/>
    </location>
</feature>
<dbReference type="InterPro" id="IPR017853">
    <property type="entry name" value="GH"/>
</dbReference>
<dbReference type="GO" id="GO:0016985">
    <property type="term" value="F:mannan endo-1,4-beta-mannosidase activity"/>
    <property type="evidence" value="ECO:0007669"/>
    <property type="project" value="InterPro"/>
</dbReference>